<sequence length="248" mass="27440">MGLQRRDLVALCARSAHSIHDDGLVSNGGETAFEFVMIPDSPDARLFVELSSYGVDLSEARHALELASEGGEDSPLRDAAAYLIGFAALAYCRTFFDSKVRKPLTKHIVIPAEFQDLHRLVGAFRNTTIAHSQSELSTTFPVGILDASTLRVRDVTTATYSQTFPQPMVSRFLELLEAVDDLLFEAIQPVRQRLIKKLGRSDRAAMVARGVRPNVIDALDADFDPRTKRLPYPTSNKLHWSSTPLNGE</sequence>
<evidence type="ECO:0000313" key="2">
    <source>
        <dbReference type="Proteomes" id="UP000298424"/>
    </source>
</evidence>
<gene>
    <name evidence="1" type="ORF">E3T27_04380</name>
</gene>
<dbReference type="OrthoDB" id="9801824at2"/>
<reference evidence="1 2" key="1">
    <citation type="submission" date="2019-03" db="EMBL/GenBank/DDBJ databases">
        <title>Genomics of glacier-inhabiting Cryobacterium strains.</title>
        <authorList>
            <person name="Liu Q."/>
            <person name="Xin Y.-H."/>
        </authorList>
    </citation>
    <scope>NUCLEOTIDE SEQUENCE [LARGE SCALE GENOMIC DNA]</scope>
    <source>
        <strain evidence="1 2">TMT1-1</strain>
    </source>
</reference>
<evidence type="ECO:0000313" key="1">
    <source>
        <dbReference type="EMBL" id="TFD27710.1"/>
    </source>
</evidence>
<dbReference type="EMBL" id="SOGT01000005">
    <property type="protein sequence ID" value="TFD27710.1"/>
    <property type="molecule type" value="Genomic_DNA"/>
</dbReference>
<dbReference type="AlphaFoldDB" id="A0A4R8ZGV6"/>
<organism evidence="1 2">
    <name type="scientific">Cryobacterium lyxosi</name>
    <dbReference type="NCBI Taxonomy" id="1259228"/>
    <lineage>
        <taxon>Bacteria</taxon>
        <taxon>Bacillati</taxon>
        <taxon>Actinomycetota</taxon>
        <taxon>Actinomycetes</taxon>
        <taxon>Micrococcales</taxon>
        <taxon>Microbacteriaceae</taxon>
        <taxon>Cryobacterium</taxon>
    </lineage>
</organism>
<keyword evidence="2" id="KW-1185">Reference proteome</keyword>
<comment type="caution">
    <text evidence="1">The sequence shown here is derived from an EMBL/GenBank/DDBJ whole genome shotgun (WGS) entry which is preliminary data.</text>
</comment>
<dbReference type="Proteomes" id="UP000298424">
    <property type="component" value="Unassembled WGS sequence"/>
</dbReference>
<name>A0A4R8ZGV6_9MICO</name>
<proteinExistence type="predicted"/>
<protein>
    <submittedName>
        <fullName evidence="1">Uncharacterized protein</fullName>
    </submittedName>
</protein>
<dbReference type="RefSeq" id="WP_134571700.1">
    <property type="nucleotide sequence ID" value="NZ_SOGT01000005.1"/>
</dbReference>
<accession>A0A4R8ZGV6</accession>